<name>A0A7X3IH25_9BACL</name>
<feature type="transmembrane region" description="Helical" evidence="1">
    <location>
        <begin position="35"/>
        <end position="55"/>
    </location>
</feature>
<protein>
    <recommendedName>
        <fullName evidence="4">Signal transduction histidine kinase</fullName>
    </recommendedName>
</protein>
<gene>
    <name evidence="2" type="ORF">GRF59_09190</name>
</gene>
<accession>A0A7X3IH25</accession>
<evidence type="ECO:0000256" key="1">
    <source>
        <dbReference type="SAM" id="Phobius"/>
    </source>
</evidence>
<dbReference type="EMBL" id="WUBI01000001">
    <property type="protein sequence ID" value="MWV43809.1"/>
    <property type="molecule type" value="Genomic_DNA"/>
</dbReference>
<keyword evidence="3" id="KW-1185">Reference proteome</keyword>
<reference evidence="2 3" key="1">
    <citation type="submission" date="2019-12" db="EMBL/GenBank/DDBJ databases">
        <title>Paenibacillus sp. nov., an endophytic bacterium isolated from the stem of Dendrobium.</title>
        <authorList>
            <person name="Zhao R."/>
        </authorList>
    </citation>
    <scope>NUCLEOTIDE SEQUENCE [LARGE SCALE GENOMIC DNA]</scope>
    <source>
        <strain evidence="2 3">HJL G12</strain>
    </source>
</reference>
<evidence type="ECO:0008006" key="4">
    <source>
        <dbReference type="Google" id="ProtNLM"/>
    </source>
</evidence>
<sequence>MEYNSTLIFIISAFCLGAVLIMMRNSVPQKLKRGLASIAAVMILFAFFLIVYSLFTMGSSP</sequence>
<keyword evidence="1" id="KW-1133">Transmembrane helix</keyword>
<keyword evidence="1" id="KW-0812">Transmembrane</keyword>
<proteinExistence type="predicted"/>
<keyword evidence="1" id="KW-0472">Membrane</keyword>
<dbReference type="AlphaFoldDB" id="A0A7X3IH25"/>
<evidence type="ECO:0000313" key="3">
    <source>
        <dbReference type="Proteomes" id="UP000460318"/>
    </source>
</evidence>
<organism evidence="2 3">
    <name type="scientific">Paenibacillus dendrobii</name>
    <dbReference type="NCBI Taxonomy" id="2691084"/>
    <lineage>
        <taxon>Bacteria</taxon>
        <taxon>Bacillati</taxon>
        <taxon>Bacillota</taxon>
        <taxon>Bacilli</taxon>
        <taxon>Bacillales</taxon>
        <taxon>Paenibacillaceae</taxon>
        <taxon>Paenibacillus</taxon>
    </lineage>
</organism>
<evidence type="ECO:0000313" key="2">
    <source>
        <dbReference type="EMBL" id="MWV43809.1"/>
    </source>
</evidence>
<comment type="caution">
    <text evidence="2">The sequence shown here is derived from an EMBL/GenBank/DDBJ whole genome shotgun (WGS) entry which is preliminary data.</text>
</comment>
<dbReference type="RefSeq" id="WP_160497277.1">
    <property type="nucleotide sequence ID" value="NZ_WUBI01000001.1"/>
</dbReference>
<dbReference type="Proteomes" id="UP000460318">
    <property type="component" value="Unassembled WGS sequence"/>
</dbReference>
<feature type="transmembrane region" description="Helical" evidence="1">
    <location>
        <begin position="6"/>
        <end position="23"/>
    </location>
</feature>